<dbReference type="InParanoid" id="L8G004"/>
<gene>
    <name evidence="2" type="ORF">GMDG_07987</name>
</gene>
<feature type="compositionally biased region" description="Basic and acidic residues" evidence="1">
    <location>
        <begin position="18"/>
        <end position="32"/>
    </location>
</feature>
<dbReference type="AlphaFoldDB" id="L8G004"/>
<feature type="region of interest" description="Disordered" evidence="1">
    <location>
        <begin position="1"/>
        <end position="36"/>
    </location>
</feature>
<proteinExistence type="predicted"/>
<feature type="region of interest" description="Disordered" evidence="1">
    <location>
        <begin position="56"/>
        <end position="78"/>
    </location>
</feature>
<name>L8G004_PSED2</name>
<organism evidence="2 3">
    <name type="scientific">Pseudogymnoascus destructans (strain ATCC MYA-4855 / 20631-21)</name>
    <name type="common">Bat white-nose syndrome fungus</name>
    <name type="synonym">Geomyces destructans</name>
    <dbReference type="NCBI Taxonomy" id="658429"/>
    <lineage>
        <taxon>Eukaryota</taxon>
        <taxon>Fungi</taxon>
        <taxon>Dikarya</taxon>
        <taxon>Ascomycota</taxon>
        <taxon>Pezizomycotina</taxon>
        <taxon>Leotiomycetes</taxon>
        <taxon>Thelebolales</taxon>
        <taxon>Thelebolaceae</taxon>
        <taxon>Pseudogymnoascus</taxon>
    </lineage>
</organism>
<evidence type="ECO:0000256" key="1">
    <source>
        <dbReference type="SAM" id="MobiDB-lite"/>
    </source>
</evidence>
<accession>L8G004</accession>
<dbReference type="HOGENOM" id="CLU_1190321_0_0_1"/>
<dbReference type="Proteomes" id="UP000011064">
    <property type="component" value="Unassembled WGS sequence"/>
</dbReference>
<feature type="compositionally biased region" description="Low complexity" evidence="1">
    <location>
        <begin position="1"/>
        <end position="17"/>
    </location>
</feature>
<dbReference type="EMBL" id="GL573451">
    <property type="protein sequence ID" value="ELR06462.1"/>
    <property type="molecule type" value="Genomic_DNA"/>
</dbReference>
<protein>
    <submittedName>
        <fullName evidence="2">Uncharacterized protein</fullName>
    </submittedName>
</protein>
<evidence type="ECO:0000313" key="2">
    <source>
        <dbReference type="EMBL" id="ELR06462.1"/>
    </source>
</evidence>
<keyword evidence="3" id="KW-1185">Reference proteome</keyword>
<reference evidence="3" key="1">
    <citation type="submission" date="2010-09" db="EMBL/GenBank/DDBJ databases">
        <title>The genome sequence of Geomyces destructans 20631-21.</title>
        <authorList>
            <consortium name="The Broad Institute Genome Sequencing Platform"/>
            <person name="Cuomo C.A."/>
            <person name="Blehert D.S."/>
            <person name="Lorch J.M."/>
            <person name="Young S.K."/>
            <person name="Zeng Q."/>
            <person name="Gargeya S."/>
            <person name="Fitzgerald M."/>
            <person name="Haas B."/>
            <person name="Abouelleil A."/>
            <person name="Alvarado L."/>
            <person name="Arachchi H.M."/>
            <person name="Berlin A."/>
            <person name="Brown A."/>
            <person name="Chapman S.B."/>
            <person name="Chen Z."/>
            <person name="Dunbar C."/>
            <person name="Freedman E."/>
            <person name="Gearin G."/>
            <person name="Gellesch M."/>
            <person name="Goldberg J."/>
            <person name="Griggs A."/>
            <person name="Gujja S."/>
            <person name="Heiman D."/>
            <person name="Howarth C."/>
            <person name="Larson L."/>
            <person name="Lui A."/>
            <person name="MacDonald P.J.P."/>
            <person name="Montmayeur A."/>
            <person name="Murphy C."/>
            <person name="Neiman D."/>
            <person name="Pearson M."/>
            <person name="Priest M."/>
            <person name="Roberts A."/>
            <person name="Saif S."/>
            <person name="Shea T."/>
            <person name="Shenoy N."/>
            <person name="Sisk P."/>
            <person name="Stolte C."/>
            <person name="Sykes S."/>
            <person name="Wortman J."/>
            <person name="Nusbaum C."/>
            <person name="Birren B."/>
        </authorList>
    </citation>
    <scope>NUCLEOTIDE SEQUENCE [LARGE SCALE GENOMIC DNA]</scope>
    <source>
        <strain evidence="3">ATCC MYA-4855 / 20631-21</strain>
    </source>
</reference>
<sequence>MPNEQEPQPAQAAAQAEAAKKAEADRKTKADITKALTDQTTVRQLSSTGDAARARRGYYLNREDEATPKSESALPGFEHPSNVSVTLPLLYGKMTLAEALDEEDNVLFPLAYSSQREDFFFGSTSIAKTSRLSYHSISPLRKAKHADLEISRSGNTAASMFVYRYTLIIGGSIQGNGCYFGYRCPTKLESQHVPAIQTRNSAPKPLPSSGFKKTAQMSQYRSYGDLDFQVVRV</sequence>
<dbReference type="VEuPathDB" id="FungiDB:GMDG_07987"/>
<evidence type="ECO:0000313" key="3">
    <source>
        <dbReference type="Proteomes" id="UP000011064"/>
    </source>
</evidence>